<dbReference type="PANTHER" id="PTHR23253">
    <property type="entry name" value="EUKARYOTIC TRANSLATION INITIATION FACTOR 4 GAMMA"/>
    <property type="match status" value="1"/>
</dbReference>
<evidence type="ECO:0000259" key="5">
    <source>
        <dbReference type="SMART" id="SM00543"/>
    </source>
</evidence>
<dbReference type="Proteomes" id="UP001465976">
    <property type="component" value="Unassembled WGS sequence"/>
</dbReference>
<dbReference type="EMBL" id="JBAHYK010000078">
    <property type="protein sequence ID" value="KAL0578929.1"/>
    <property type="molecule type" value="Genomic_DNA"/>
</dbReference>
<name>A0ABR3FTV9_9AGAR</name>
<evidence type="ECO:0000256" key="2">
    <source>
        <dbReference type="ARBA" id="ARBA00022540"/>
    </source>
</evidence>
<organism evidence="6 7">
    <name type="scientific">Marasmius crinis-equi</name>
    <dbReference type="NCBI Taxonomy" id="585013"/>
    <lineage>
        <taxon>Eukaryota</taxon>
        <taxon>Fungi</taxon>
        <taxon>Dikarya</taxon>
        <taxon>Basidiomycota</taxon>
        <taxon>Agaricomycotina</taxon>
        <taxon>Agaricomycetes</taxon>
        <taxon>Agaricomycetidae</taxon>
        <taxon>Agaricales</taxon>
        <taxon>Marasmiineae</taxon>
        <taxon>Marasmiaceae</taxon>
        <taxon>Marasmius</taxon>
    </lineage>
</organism>
<protein>
    <recommendedName>
        <fullName evidence="5">MIF4G domain-containing protein</fullName>
    </recommendedName>
</protein>
<feature type="compositionally biased region" description="Pro residues" evidence="4">
    <location>
        <begin position="1"/>
        <end position="11"/>
    </location>
</feature>
<dbReference type="SMART" id="SM00543">
    <property type="entry name" value="MIF4G"/>
    <property type="match status" value="1"/>
</dbReference>
<feature type="region of interest" description="Disordered" evidence="4">
    <location>
        <begin position="1"/>
        <end position="32"/>
    </location>
</feature>
<evidence type="ECO:0000313" key="6">
    <source>
        <dbReference type="EMBL" id="KAL0578929.1"/>
    </source>
</evidence>
<feature type="region of interest" description="Disordered" evidence="4">
    <location>
        <begin position="531"/>
        <end position="571"/>
    </location>
</feature>
<accession>A0ABR3FTV9</accession>
<evidence type="ECO:0000256" key="3">
    <source>
        <dbReference type="ARBA" id="ARBA00022917"/>
    </source>
</evidence>
<feature type="region of interest" description="Disordered" evidence="4">
    <location>
        <begin position="634"/>
        <end position="654"/>
    </location>
</feature>
<comment type="caution">
    <text evidence="6">The sequence shown here is derived from an EMBL/GenBank/DDBJ whole genome shotgun (WGS) entry which is preliminary data.</text>
</comment>
<reference evidence="6 7" key="1">
    <citation type="submission" date="2024-02" db="EMBL/GenBank/DDBJ databases">
        <title>A draft genome for the cacao thread blight pathogen Marasmius crinis-equi.</title>
        <authorList>
            <person name="Cohen S.P."/>
            <person name="Baruah I.K."/>
            <person name="Amoako-Attah I."/>
            <person name="Bukari Y."/>
            <person name="Meinhardt L.W."/>
            <person name="Bailey B.A."/>
        </authorList>
    </citation>
    <scope>NUCLEOTIDE SEQUENCE [LARGE SCALE GENOMIC DNA]</scope>
    <source>
        <strain evidence="6 7">GH-76</strain>
    </source>
</reference>
<keyword evidence="2" id="KW-0396">Initiation factor</keyword>
<feature type="domain" description="MIF4G" evidence="5">
    <location>
        <begin position="257"/>
        <end position="513"/>
    </location>
</feature>
<feature type="compositionally biased region" description="Gly residues" evidence="4">
    <location>
        <begin position="209"/>
        <end position="221"/>
    </location>
</feature>
<evidence type="ECO:0000256" key="4">
    <source>
        <dbReference type="SAM" id="MobiDB-lite"/>
    </source>
</evidence>
<evidence type="ECO:0000313" key="7">
    <source>
        <dbReference type="Proteomes" id="UP001465976"/>
    </source>
</evidence>
<keyword evidence="7" id="KW-1185">Reference proteome</keyword>
<evidence type="ECO:0000256" key="1">
    <source>
        <dbReference type="ARBA" id="ARBA00005775"/>
    </source>
</evidence>
<dbReference type="Pfam" id="PF02854">
    <property type="entry name" value="MIF4G"/>
    <property type="match status" value="1"/>
</dbReference>
<feature type="compositionally biased region" description="Polar residues" evidence="4">
    <location>
        <begin position="165"/>
        <end position="179"/>
    </location>
</feature>
<feature type="region of interest" description="Disordered" evidence="4">
    <location>
        <begin position="71"/>
        <end position="231"/>
    </location>
</feature>
<gene>
    <name evidence="6" type="ORF">V5O48_003077</name>
</gene>
<keyword evidence="3" id="KW-0648">Protein biosynthesis</keyword>
<dbReference type="InterPro" id="IPR016024">
    <property type="entry name" value="ARM-type_fold"/>
</dbReference>
<proteinExistence type="inferred from homology"/>
<feature type="compositionally biased region" description="Basic and acidic residues" evidence="4">
    <location>
        <begin position="74"/>
        <end position="138"/>
    </location>
</feature>
<dbReference type="InterPro" id="IPR003890">
    <property type="entry name" value="MIF4G-like_typ-3"/>
</dbReference>
<dbReference type="SUPFAM" id="SSF48371">
    <property type="entry name" value="ARM repeat"/>
    <property type="match status" value="1"/>
</dbReference>
<sequence length="723" mass="79514">MASPPATPSVSPPAASGQRMQGSKARSFVPRRRVKITNAEGVEINLDKFRAQRYTPSTGSIVASLPGNSVWRGIEIKNPKEEAEKKKKEQEAKKGKQEARAKAKRDEEAALETKHEEEERIRRTEGKQQQKEEERIKDTILQPPSALSRGQASLGDLGVGGSSGFETSEPGQMQRTANQGGSGSSRDSRRTRNKKGDKRQDTDKQPGGQAQGGSVFGGHGDNAGPPLGPVAPLQVIENRWGRKDLGALSRGSPEFVDWKVKGLLAKITTENFDSISDQIIAEANKSEKEKDGRTLVLVIRLVFEKAIDEATLSEMYARLCRKMMEQISPQVQDDGIKNAEGKPIAGGQLFRKYLFNRCQEDFERGWVAKDATAPATSKSKEGHAVKADTEKKESEVDEVASYSNEYYTAQKARRQGLGLIRFIGELFKQQMLTERIMHECVKKLLGSVENPEEEEIESLCTLLTTVGQSLDTPKARAHMDVYFSRMKELTRSLNVSSRMQSMLQDVIELRERKWASRNTVATPTTLKQIHEQAARADQASKDAYMSRTGSRRGIDPVTNRDGWAVTGGGGGSMRAPTKAYDLSKFGQISNKGARMTLGPISVFNKKEATKRESLSRSNSSADMFQMLQNVEAVAEASTSKGSRPPSHKASVDLSHGGMTASSAALEEAFSYFAEFLDDIVYDAPKAPIYFALMLKGAGFSDDQRIRITSKSEGNGQKVFELSS</sequence>
<feature type="compositionally biased region" description="Basic and acidic residues" evidence="4">
    <location>
        <begin position="531"/>
        <end position="540"/>
    </location>
</feature>
<comment type="similarity">
    <text evidence="1">Belongs to the eukaryotic initiation factor 4G family.</text>
</comment>
<dbReference type="Gene3D" id="1.25.40.180">
    <property type="match status" value="1"/>
</dbReference>
<dbReference type="PANTHER" id="PTHR23253:SF9">
    <property type="entry name" value="EUKARYOTIC TRANSLATION INITIATION FACTOR 4 GAMMA 2"/>
    <property type="match status" value="1"/>
</dbReference>